<evidence type="ECO:0000256" key="2">
    <source>
        <dbReference type="ARBA" id="ARBA00022729"/>
    </source>
</evidence>
<feature type="domain" description="ZP" evidence="4">
    <location>
        <begin position="38"/>
        <end position="131"/>
    </location>
</feature>
<dbReference type="Pfam" id="PF25057">
    <property type="entry name" value="CUT_N"/>
    <property type="match status" value="1"/>
</dbReference>
<dbReference type="WBParaSite" id="ACRNAN_scaffold23324.g19063.t1">
    <property type="protein sequence ID" value="ACRNAN_scaffold23324.g19063.t1"/>
    <property type="gene ID" value="ACRNAN_scaffold23324.g19063"/>
</dbReference>
<name>A0A914DER1_9BILA</name>
<reference evidence="6" key="1">
    <citation type="submission" date="2022-11" db="UniProtKB">
        <authorList>
            <consortium name="WormBaseParasite"/>
        </authorList>
    </citation>
    <scope>IDENTIFICATION</scope>
</reference>
<feature type="chain" id="PRO_5037893035" evidence="3">
    <location>
        <begin position="25"/>
        <end position="131"/>
    </location>
</feature>
<dbReference type="PROSITE" id="PS51034">
    <property type="entry name" value="ZP_2"/>
    <property type="match status" value="1"/>
</dbReference>
<dbReference type="GO" id="GO:0042302">
    <property type="term" value="F:structural constituent of cuticle"/>
    <property type="evidence" value="ECO:0007669"/>
    <property type="project" value="UniProtKB-KW"/>
</dbReference>
<dbReference type="InterPro" id="IPR001507">
    <property type="entry name" value="ZP_dom"/>
</dbReference>
<accession>A0A914DER1</accession>
<organism evidence="5 6">
    <name type="scientific">Acrobeloides nanus</name>
    <dbReference type="NCBI Taxonomy" id="290746"/>
    <lineage>
        <taxon>Eukaryota</taxon>
        <taxon>Metazoa</taxon>
        <taxon>Ecdysozoa</taxon>
        <taxon>Nematoda</taxon>
        <taxon>Chromadorea</taxon>
        <taxon>Rhabditida</taxon>
        <taxon>Tylenchina</taxon>
        <taxon>Cephalobomorpha</taxon>
        <taxon>Cephaloboidea</taxon>
        <taxon>Cephalobidae</taxon>
        <taxon>Acrobeloides</taxon>
    </lineage>
</organism>
<dbReference type="AlphaFoldDB" id="A0A914DER1"/>
<evidence type="ECO:0000313" key="6">
    <source>
        <dbReference type="WBParaSite" id="ACRNAN_scaffold23324.g19063.t1"/>
    </source>
</evidence>
<sequence>MQRTVKPFLGIVACLISRVVIVLGIPIENRVVGQPEARCGIESITILIHTEAPFKGRIYVEGESELHDCVHNYANDGTLESGYDSKAAEFNIRFGECNMRRQRTLNPRGVAFSFTLIVSFHPVMRLLKFNA</sequence>
<evidence type="ECO:0000259" key="4">
    <source>
        <dbReference type="PROSITE" id="PS51034"/>
    </source>
</evidence>
<dbReference type="InterPro" id="IPR051962">
    <property type="entry name" value="Cuticlin"/>
</dbReference>
<evidence type="ECO:0000256" key="1">
    <source>
        <dbReference type="ARBA" id="ARBA00022460"/>
    </source>
</evidence>
<evidence type="ECO:0000256" key="3">
    <source>
        <dbReference type="SAM" id="SignalP"/>
    </source>
</evidence>
<keyword evidence="5" id="KW-1185">Reference proteome</keyword>
<feature type="signal peptide" evidence="3">
    <location>
        <begin position="1"/>
        <end position="24"/>
    </location>
</feature>
<keyword evidence="1" id="KW-0193">Cuticle</keyword>
<proteinExistence type="predicted"/>
<dbReference type="Proteomes" id="UP000887540">
    <property type="component" value="Unplaced"/>
</dbReference>
<protein>
    <submittedName>
        <fullName evidence="6">ZP domain-containing protein</fullName>
    </submittedName>
</protein>
<keyword evidence="2 3" id="KW-0732">Signal</keyword>
<dbReference type="PANTHER" id="PTHR22907:SF26">
    <property type="entry name" value="ZP DOMAIN-CONTAINING PROTEIN"/>
    <property type="match status" value="1"/>
</dbReference>
<dbReference type="PANTHER" id="PTHR22907">
    <property type="entry name" value="GH04558P"/>
    <property type="match status" value="1"/>
</dbReference>
<evidence type="ECO:0000313" key="5">
    <source>
        <dbReference type="Proteomes" id="UP000887540"/>
    </source>
</evidence>
<dbReference type="InterPro" id="IPR056953">
    <property type="entry name" value="CUT_N"/>
</dbReference>